<feature type="domain" description="HTH cro/C1-type" evidence="1">
    <location>
        <begin position="15"/>
        <end position="54"/>
    </location>
</feature>
<dbReference type="Pfam" id="PF13560">
    <property type="entry name" value="HTH_31"/>
    <property type="match status" value="1"/>
</dbReference>
<dbReference type="SUPFAM" id="SSF47413">
    <property type="entry name" value="lambda repressor-like DNA-binding domains"/>
    <property type="match status" value="1"/>
</dbReference>
<evidence type="ECO:0000313" key="2">
    <source>
        <dbReference type="EMBL" id="TQN26075.1"/>
    </source>
</evidence>
<protein>
    <submittedName>
        <fullName evidence="2">Helix-turn-helix protein</fullName>
    </submittedName>
</protein>
<name>A0A543N2M2_9ACTN</name>
<dbReference type="Gene3D" id="1.10.260.40">
    <property type="entry name" value="lambda repressor-like DNA-binding domains"/>
    <property type="match status" value="1"/>
</dbReference>
<dbReference type="PROSITE" id="PS50943">
    <property type="entry name" value="HTH_CROC1"/>
    <property type="match status" value="1"/>
</dbReference>
<dbReference type="InterPro" id="IPR010982">
    <property type="entry name" value="Lambda_DNA-bd_dom_sf"/>
</dbReference>
<gene>
    <name evidence="2" type="ORF">FHX37_4612</name>
</gene>
<dbReference type="GO" id="GO:0003677">
    <property type="term" value="F:DNA binding"/>
    <property type="evidence" value="ECO:0007669"/>
    <property type="project" value="InterPro"/>
</dbReference>
<reference evidence="2 3" key="1">
    <citation type="submission" date="2019-06" db="EMBL/GenBank/DDBJ databases">
        <title>Sequencing the genomes of 1000 actinobacteria strains.</title>
        <authorList>
            <person name="Klenk H.-P."/>
        </authorList>
    </citation>
    <scope>NUCLEOTIDE SEQUENCE [LARGE SCALE GENOMIC DNA]</scope>
    <source>
        <strain evidence="2 3">DSM 45015</strain>
    </source>
</reference>
<dbReference type="EMBL" id="VFQC01000004">
    <property type="protein sequence ID" value="TQN26075.1"/>
    <property type="molecule type" value="Genomic_DNA"/>
</dbReference>
<dbReference type="SMART" id="SM00530">
    <property type="entry name" value="HTH_XRE"/>
    <property type="match status" value="1"/>
</dbReference>
<evidence type="ECO:0000259" key="1">
    <source>
        <dbReference type="PROSITE" id="PS50943"/>
    </source>
</evidence>
<dbReference type="OrthoDB" id="3458546at2"/>
<keyword evidence="3" id="KW-1185">Reference proteome</keyword>
<dbReference type="RefSeq" id="WP_141926311.1">
    <property type="nucleotide sequence ID" value="NZ_VFQC01000004.1"/>
</dbReference>
<comment type="caution">
    <text evidence="2">The sequence shown here is derived from an EMBL/GenBank/DDBJ whole genome shotgun (WGS) entry which is preliminary data.</text>
</comment>
<accession>A0A543N2M2</accession>
<dbReference type="Proteomes" id="UP000317422">
    <property type="component" value="Unassembled WGS sequence"/>
</dbReference>
<sequence length="269" mass="30498">MPPDKRVLRQYGREVSRLRHEEDLTQTALGHRVGAGKSHISDIERGQAVPSARVRAELDKEIGHGRLERLWDELTGSGREAWRYEITELTHQANALYEYQSLVFPVYLQTENYARALIRYGAPWLSADEVSGRAEDRAKQAHHMTDGVTPIIWLVVDQTILWRRYGSGTIQREQLEHVANLVERDRLTVQMVPADSPRHPGNNGPFRVITANDGPEVVYVESAHKGQIVTSTEHVSRYRMWFAALQGIAVGPDETLEALKEQIKGLEHG</sequence>
<dbReference type="InterPro" id="IPR001387">
    <property type="entry name" value="Cro/C1-type_HTH"/>
</dbReference>
<evidence type="ECO:0000313" key="3">
    <source>
        <dbReference type="Proteomes" id="UP000317422"/>
    </source>
</evidence>
<dbReference type="CDD" id="cd00093">
    <property type="entry name" value="HTH_XRE"/>
    <property type="match status" value="1"/>
</dbReference>
<dbReference type="Pfam" id="PF19054">
    <property type="entry name" value="DUF5753"/>
    <property type="match status" value="1"/>
</dbReference>
<dbReference type="InterPro" id="IPR043917">
    <property type="entry name" value="DUF5753"/>
</dbReference>
<organism evidence="2 3">
    <name type="scientific">Haloactinospora alba</name>
    <dbReference type="NCBI Taxonomy" id="405555"/>
    <lineage>
        <taxon>Bacteria</taxon>
        <taxon>Bacillati</taxon>
        <taxon>Actinomycetota</taxon>
        <taxon>Actinomycetes</taxon>
        <taxon>Streptosporangiales</taxon>
        <taxon>Nocardiopsidaceae</taxon>
        <taxon>Haloactinospora</taxon>
    </lineage>
</organism>
<dbReference type="AlphaFoldDB" id="A0A543N2M2"/>
<proteinExistence type="predicted"/>